<organism evidence="1 2">
    <name type="scientific">Stieleria marina</name>
    <dbReference type="NCBI Taxonomy" id="1930275"/>
    <lineage>
        <taxon>Bacteria</taxon>
        <taxon>Pseudomonadati</taxon>
        <taxon>Planctomycetota</taxon>
        <taxon>Planctomycetia</taxon>
        <taxon>Pirellulales</taxon>
        <taxon>Pirellulaceae</taxon>
        <taxon>Stieleria</taxon>
    </lineage>
</organism>
<gene>
    <name evidence="1" type="ORF">K239x_27120</name>
</gene>
<sequence>MRETAILFHQTLRNSKDTRLNELNRNFSRCENLRRRWCLGPYAQVRFKVFKALLAADRETYLMERLRNT</sequence>
<keyword evidence="2" id="KW-1185">Reference proteome</keyword>
<proteinExistence type="predicted"/>
<dbReference type="EMBL" id="CP036526">
    <property type="protein sequence ID" value="QDT10754.1"/>
    <property type="molecule type" value="Genomic_DNA"/>
</dbReference>
<evidence type="ECO:0000313" key="2">
    <source>
        <dbReference type="Proteomes" id="UP000319817"/>
    </source>
</evidence>
<accession>A0A517NUF6</accession>
<dbReference type="AlphaFoldDB" id="A0A517NUF6"/>
<protein>
    <submittedName>
        <fullName evidence="1">Uncharacterized protein</fullName>
    </submittedName>
</protein>
<reference evidence="1 2" key="1">
    <citation type="submission" date="2019-02" db="EMBL/GenBank/DDBJ databases">
        <title>Deep-cultivation of Planctomycetes and their phenomic and genomic characterization uncovers novel biology.</title>
        <authorList>
            <person name="Wiegand S."/>
            <person name="Jogler M."/>
            <person name="Boedeker C."/>
            <person name="Pinto D."/>
            <person name="Vollmers J."/>
            <person name="Rivas-Marin E."/>
            <person name="Kohn T."/>
            <person name="Peeters S.H."/>
            <person name="Heuer A."/>
            <person name="Rast P."/>
            <person name="Oberbeckmann S."/>
            <person name="Bunk B."/>
            <person name="Jeske O."/>
            <person name="Meyerdierks A."/>
            <person name="Storesund J.E."/>
            <person name="Kallscheuer N."/>
            <person name="Luecker S."/>
            <person name="Lage O.M."/>
            <person name="Pohl T."/>
            <person name="Merkel B.J."/>
            <person name="Hornburger P."/>
            <person name="Mueller R.-W."/>
            <person name="Bruemmer F."/>
            <person name="Labrenz M."/>
            <person name="Spormann A.M."/>
            <person name="Op den Camp H."/>
            <person name="Overmann J."/>
            <person name="Amann R."/>
            <person name="Jetten M.S.M."/>
            <person name="Mascher T."/>
            <person name="Medema M.H."/>
            <person name="Devos D.P."/>
            <person name="Kaster A.-K."/>
            <person name="Ovreas L."/>
            <person name="Rohde M."/>
            <person name="Galperin M.Y."/>
            <person name="Jogler C."/>
        </authorList>
    </citation>
    <scope>NUCLEOTIDE SEQUENCE [LARGE SCALE GENOMIC DNA]</scope>
    <source>
        <strain evidence="1 2">K23_9</strain>
    </source>
</reference>
<dbReference type="Proteomes" id="UP000319817">
    <property type="component" value="Chromosome"/>
</dbReference>
<evidence type="ECO:0000313" key="1">
    <source>
        <dbReference type="EMBL" id="QDT10754.1"/>
    </source>
</evidence>
<name>A0A517NUF6_9BACT</name>